<dbReference type="InterPro" id="IPR015943">
    <property type="entry name" value="WD40/YVTN_repeat-like_dom_sf"/>
</dbReference>
<dbReference type="PANTHER" id="PTHR43739">
    <property type="entry name" value="XYLOGLUCANASE (EUROFUNG)"/>
    <property type="match status" value="1"/>
</dbReference>
<feature type="transmembrane region" description="Helical" evidence="2">
    <location>
        <begin position="27"/>
        <end position="46"/>
    </location>
</feature>
<reference evidence="4 5" key="1">
    <citation type="submission" date="2019-04" db="EMBL/GenBank/DDBJ databases">
        <title>Genome of a novel bacterium Candidatus Jettenia ecosi reconstructed from metagenome of an anammox bioreactor.</title>
        <authorList>
            <person name="Mardanov A.V."/>
            <person name="Beletsky A.V."/>
            <person name="Ravin N.V."/>
            <person name="Botchkova E.A."/>
            <person name="Litti Y.V."/>
            <person name="Nozhevnikova A.N."/>
        </authorList>
    </citation>
    <scope>NUCLEOTIDE SEQUENCE [LARGE SCALE GENOMIC DNA]</scope>
    <source>
        <strain evidence="4">J2</strain>
    </source>
</reference>
<feature type="domain" description="Sortilin N-terminal" evidence="3">
    <location>
        <begin position="508"/>
        <end position="613"/>
    </location>
</feature>
<dbReference type="AlphaFoldDB" id="A0A533QFW6"/>
<dbReference type="InterPro" id="IPR031778">
    <property type="entry name" value="Sortilin_N"/>
</dbReference>
<evidence type="ECO:0000256" key="2">
    <source>
        <dbReference type="SAM" id="Phobius"/>
    </source>
</evidence>
<evidence type="ECO:0000313" key="5">
    <source>
        <dbReference type="Proteomes" id="UP000319783"/>
    </source>
</evidence>
<name>A0A533QFW6_9BACT</name>
<proteinExistence type="predicted"/>
<organism evidence="4 5">
    <name type="scientific">Candidatus Jettenia ecosi</name>
    <dbReference type="NCBI Taxonomy" id="2494326"/>
    <lineage>
        <taxon>Bacteria</taxon>
        <taxon>Pseudomonadati</taxon>
        <taxon>Planctomycetota</taxon>
        <taxon>Candidatus Brocadiia</taxon>
        <taxon>Candidatus Brocadiales</taxon>
        <taxon>Candidatus Brocadiaceae</taxon>
        <taxon>Candidatus Jettenia</taxon>
    </lineage>
</organism>
<keyword evidence="2" id="KW-0812">Transmembrane</keyword>
<protein>
    <submittedName>
        <fullName evidence="4">Glycosyl hydrolase, BNR repeat</fullName>
    </submittedName>
</protein>
<accession>A0A533QFW6</accession>
<dbReference type="Proteomes" id="UP000319783">
    <property type="component" value="Unassembled WGS sequence"/>
</dbReference>
<dbReference type="EMBL" id="SULG01000002">
    <property type="protein sequence ID" value="TLD43532.1"/>
    <property type="molecule type" value="Genomic_DNA"/>
</dbReference>
<evidence type="ECO:0000259" key="3">
    <source>
        <dbReference type="Pfam" id="PF15902"/>
    </source>
</evidence>
<gene>
    <name evidence="4" type="ORF">JETT_0163</name>
</gene>
<dbReference type="GO" id="GO:0016787">
    <property type="term" value="F:hydrolase activity"/>
    <property type="evidence" value="ECO:0007669"/>
    <property type="project" value="UniProtKB-KW"/>
</dbReference>
<dbReference type="Gene3D" id="2.130.10.10">
    <property type="entry name" value="YVTN repeat-like/Quinoprotein amine dehydrogenase"/>
    <property type="match status" value="6"/>
</dbReference>
<evidence type="ECO:0000256" key="1">
    <source>
        <dbReference type="ARBA" id="ARBA00022737"/>
    </source>
</evidence>
<sequence length="755" mass="82904">MQKNSGSAGIKSLLSLTQGLFGRRNPGIAVIFVMLIVAEIVFHGIIPFCLTADEKITWKLIGPGDADQITSLSVSEDGSVYAGTDIGGIYYSRDQGENWFPINNGIKNYDITTPVIIDPKDKKKLYVGTRGGFHKSTDGGVTWKSVWKGIGSPQSGSLSACIGSLVLHPEDNRILYLGFGYRPSTEGGPVIKKISWGSDIYMSKDDGETWKSSFSPDFSLDEKLKVRHMVIDYKNTNIMYVATNAGLLKSLDAGKTWRNILNTAIRYIATHPNDSHTIYLAAGPEGVFKSDNGGESWEKKNSGLHFIKTKSKHTDNYAQILIDKKNTKVMYAINSTWGESGGVYKSVDNGDTWIKVTKWNGPLGGKGNVEIAWLELSRKVNAIALDPGNSERIYIGTSRYIYRSDNGGATWKQLISKEVSPGRWTHRGINVFGHTRVVGIDSKDHNHLYVGTADHGLVISDDNGKSWYASVKGMKYKDDIFDVAVDPKKPNIVHVINAKGLKITGFATSSDYGNTWVQRTEGLPDNTLFNTILINPYHTEKIFIGGKPGVYKSEDKGISWIKKDTGLPREIRVQKLAYHPEKKSALYAATDDGLYKSDDDGNSWVKTHKNSLRIASLAIDPHQPEHLYAGVVRSKNGPGGVYKSSNGGKTWTQILSGPTRIESVAIVPSVPSVIYAASNDHQYHDESSGEGVFRSVNGGKTWENINNGLPVLRAFNINVNPSPPHEVYLSANGSGVYVTGDPAMDFPSYKKGNRE</sequence>
<dbReference type="SUPFAM" id="SSF110296">
    <property type="entry name" value="Oligoxyloglucan reducing end-specific cellobiohydrolase"/>
    <property type="match status" value="2"/>
</dbReference>
<keyword evidence="2" id="KW-1133">Transmembrane helix</keyword>
<dbReference type="CDD" id="cd15482">
    <property type="entry name" value="Sialidase_non-viral"/>
    <property type="match status" value="2"/>
</dbReference>
<keyword evidence="2" id="KW-0472">Membrane</keyword>
<dbReference type="GO" id="GO:0010411">
    <property type="term" value="P:xyloglucan metabolic process"/>
    <property type="evidence" value="ECO:0007669"/>
    <property type="project" value="TreeGrafter"/>
</dbReference>
<dbReference type="InterPro" id="IPR052025">
    <property type="entry name" value="Xyloglucanase_GH74"/>
</dbReference>
<dbReference type="PANTHER" id="PTHR43739:SF5">
    <property type="entry name" value="EXO-ALPHA-SIALIDASE"/>
    <property type="match status" value="1"/>
</dbReference>
<dbReference type="Pfam" id="PF15902">
    <property type="entry name" value="Sortilin-Vps10"/>
    <property type="match status" value="1"/>
</dbReference>
<keyword evidence="1" id="KW-0677">Repeat</keyword>
<keyword evidence="4" id="KW-0378">Hydrolase</keyword>
<comment type="caution">
    <text evidence="4">The sequence shown here is derived from an EMBL/GenBank/DDBJ whole genome shotgun (WGS) entry which is preliminary data.</text>
</comment>
<evidence type="ECO:0000313" key="4">
    <source>
        <dbReference type="EMBL" id="TLD43532.1"/>
    </source>
</evidence>